<dbReference type="Proteomes" id="UP000034597">
    <property type="component" value="Unassembled WGS sequence"/>
</dbReference>
<evidence type="ECO:0000313" key="2">
    <source>
        <dbReference type="EMBL" id="KKG05873.1"/>
    </source>
</evidence>
<dbReference type="RefSeq" id="WP_048045643.1">
    <property type="nucleotide sequence ID" value="NZ_JJOT01000015.1"/>
</dbReference>
<proteinExistence type="predicted"/>
<evidence type="ECO:0000313" key="3">
    <source>
        <dbReference type="Proteomes" id="UP000034597"/>
    </source>
</evidence>
<sequence>MQKDIELSGKLGKKRGNTKSKDCKTKTLILGCVVEKPATVGEIFKRTGFTGTYKSLAGMIRTYHDYGYLYRSGNKPFTYTISELGLEHLENPRLAREALIERRQANAVAVTRRFLLGMDEESRNNFLTEMGIQPVEQHVTIAKNEPAKPDKVTVKVLPEPVEKAKNEIKTNTRTEYVSRPEDLELIRELEEMLASVKEENENMARELAGRTIAKAENSTKKPPKVRNYDELLIRCKDTVVGSSFFNEVPYNLYVVIAELTKASMKELLKEKLDDVLGKKDFKKGRIVLVSDVQASALLRYKFVRKLKEEEYEKIKPKVEFRSDGVYIVVDRLHFADRMCDLPQIQRKSTPIIHHS</sequence>
<protein>
    <submittedName>
        <fullName evidence="2">Uncharacterized protein</fullName>
    </submittedName>
</protein>
<comment type="caution">
    <text evidence="2">The sequence shown here is derived from an EMBL/GenBank/DDBJ whole genome shotgun (WGS) entry which is preliminary data.</text>
</comment>
<accession>A0A0F8DT76</accession>
<organism evidence="2 3">
    <name type="scientific">Methanosarcina mazei</name>
    <name type="common">Methanosarcina frisia</name>
    <dbReference type="NCBI Taxonomy" id="2209"/>
    <lineage>
        <taxon>Archaea</taxon>
        <taxon>Methanobacteriati</taxon>
        <taxon>Methanobacteriota</taxon>
        <taxon>Stenosarchaea group</taxon>
        <taxon>Methanomicrobia</taxon>
        <taxon>Methanosarcinales</taxon>
        <taxon>Methanosarcinaceae</taxon>
        <taxon>Methanosarcina</taxon>
    </lineage>
</organism>
<dbReference type="EMBL" id="JJOT01000015">
    <property type="protein sequence ID" value="KKG05873.1"/>
    <property type="molecule type" value="Genomic_DNA"/>
</dbReference>
<reference evidence="2 3" key="1">
    <citation type="journal article" date="2015" name="ISME J.">
        <title>Genomic and phenotypic differentiation among Methanosarcina mazei populations from Columbia River sediment.</title>
        <authorList>
            <person name="Youngblut N.D."/>
            <person name="Wirth J.S."/>
            <person name="Henriksen J.R."/>
            <person name="Smith M."/>
            <person name="Simon H."/>
            <person name="Metcalf W.W."/>
            <person name="Whitaker R.J."/>
        </authorList>
    </citation>
    <scope>NUCLEOTIDE SEQUENCE [LARGE SCALE GENOMIC DNA]</scope>
    <source>
        <strain evidence="2 3">2.F.T.0.2</strain>
    </source>
</reference>
<dbReference type="PATRIC" id="fig|2209.60.peg.2913"/>
<evidence type="ECO:0000256" key="1">
    <source>
        <dbReference type="SAM" id="MobiDB-lite"/>
    </source>
</evidence>
<feature type="region of interest" description="Disordered" evidence="1">
    <location>
        <begin position="1"/>
        <end position="20"/>
    </location>
</feature>
<name>A0A0F8DT76_METMZ</name>
<dbReference type="AlphaFoldDB" id="A0A0F8DT76"/>
<gene>
    <name evidence="2" type="ORF">DU40_13585</name>
</gene>